<dbReference type="Proteomes" id="UP000199459">
    <property type="component" value="Unassembled WGS sequence"/>
</dbReference>
<dbReference type="OrthoDB" id="5506812at2"/>
<evidence type="ECO:0000256" key="1">
    <source>
        <dbReference type="SAM" id="Phobius"/>
    </source>
</evidence>
<dbReference type="EMBL" id="FOCP01000005">
    <property type="protein sequence ID" value="SEM97263.1"/>
    <property type="molecule type" value="Genomic_DNA"/>
</dbReference>
<sequence length="339" mass="35130">MRNKLFMAIFLLLVSIGIHGKAFAIAFGTDFAGKYTDLDLGSVPGLPTSYGGLTFKPGDPNTIWIGGNANTANGRIYEIGVTRNATNHITGFSGTATSIGNVGEYNDGGVTVGPGGVLFTSRWPVNELGQTKPGDTDESKIIDLAALGVAGSHAAINFVPAGFDGAGQMKLVSWSGGQWYTGNFSQDGSGTFDLLSVTQETTIGGGPEGFVYIDGINLGFTVDSLLVAEWSAGNVAAYAIDSNGDPIVSSRRDFITGLSGAEGAAIDPLTGDFLFSTFGGGNHVVAIQGFVPPPPPPNPGVVPEPATLLLLCIGLAGVIFRVKRDRSSSRLFYQRAEAS</sequence>
<keyword evidence="1" id="KW-0472">Membrane</keyword>
<protein>
    <submittedName>
        <fullName evidence="3">PEP-CTERM protein-sorting domain-containing protein</fullName>
    </submittedName>
</protein>
<organism evidence="3 4">
    <name type="scientific">Nitrosomonas marina</name>
    <dbReference type="NCBI Taxonomy" id="917"/>
    <lineage>
        <taxon>Bacteria</taxon>
        <taxon>Pseudomonadati</taxon>
        <taxon>Pseudomonadota</taxon>
        <taxon>Betaproteobacteria</taxon>
        <taxon>Nitrosomonadales</taxon>
        <taxon>Nitrosomonadaceae</taxon>
        <taxon>Nitrosomonas</taxon>
    </lineage>
</organism>
<reference evidence="3 4" key="1">
    <citation type="submission" date="2016-10" db="EMBL/GenBank/DDBJ databases">
        <authorList>
            <person name="de Groot N.N."/>
        </authorList>
    </citation>
    <scope>NUCLEOTIDE SEQUENCE [LARGE SCALE GENOMIC DNA]</scope>
    <source>
        <strain evidence="3 4">Nm22</strain>
    </source>
</reference>
<feature type="transmembrane region" description="Helical" evidence="1">
    <location>
        <begin position="305"/>
        <end position="322"/>
    </location>
</feature>
<evidence type="ECO:0000313" key="3">
    <source>
        <dbReference type="EMBL" id="SEM97263.1"/>
    </source>
</evidence>
<dbReference type="RefSeq" id="WP_090628904.1">
    <property type="nucleotide sequence ID" value="NZ_FOCP01000005.1"/>
</dbReference>
<dbReference type="InterPro" id="IPR013424">
    <property type="entry name" value="Ice-binding_C"/>
</dbReference>
<dbReference type="NCBIfam" id="TIGR02595">
    <property type="entry name" value="PEP_CTERM"/>
    <property type="match status" value="1"/>
</dbReference>
<accession>A0A1H8CQ33</accession>
<gene>
    <name evidence="3" type="ORF">SAMN05216325_10591</name>
</gene>
<keyword evidence="1" id="KW-0812">Transmembrane</keyword>
<proteinExistence type="predicted"/>
<feature type="domain" description="Ice-binding protein C-terminal" evidence="2">
    <location>
        <begin position="302"/>
        <end position="324"/>
    </location>
</feature>
<evidence type="ECO:0000259" key="2">
    <source>
        <dbReference type="Pfam" id="PF07589"/>
    </source>
</evidence>
<name>A0A1H8CQ33_9PROT</name>
<dbReference type="AlphaFoldDB" id="A0A1H8CQ33"/>
<evidence type="ECO:0000313" key="4">
    <source>
        <dbReference type="Proteomes" id="UP000199459"/>
    </source>
</evidence>
<dbReference type="Pfam" id="PF07589">
    <property type="entry name" value="PEP-CTERM"/>
    <property type="match status" value="1"/>
</dbReference>
<keyword evidence="1" id="KW-1133">Transmembrane helix</keyword>